<evidence type="ECO:0000313" key="2">
    <source>
        <dbReference type="Proteomes" id="UP000215134"/>
    </source>
</evidence>
<dbReference type="EMBL" id="LT906479">
    <property type="protein sequence ID" value="SNW04964.1"/>
    <property type="molecule type" value="Genomic_DNA"/>
</dbReference>
<name>A0A240CAH3_SERFI</name>
<dbReference type="AlphaFoldDB" id="A0A240CAH3"/>
<evidence type="ECO:0000313" key="1">
    <source>
        <dbReference type="EMBL" id="SNW04964.1"/>
    </source>
</evidence>
<reference evidence="1 2" key="1">
    <citation type="submission" date="2017-06" db="EMBL/GenBank/DDBJ databases">
        <authorList>
            <consortium name="Pathogen Informatics"/>
        </authorList>
    </citation>
    <scope>NUCLEOTIDE SEQUENCE [LARGE SCALE GENOMIC DNA]</scope>
    <source>
        <strain evidence="1 2">NCTC12148</strain>
    </source>
</reference>
<organism evidence="1 2">
    <name type="scientific">Serratia ficaria</name>
    <dbReference type="NCBI Taxonomy" id="61651"/>
    <lineage>
        <taxon>Bacteria</taxon>
        <taxon>Pseudomonadati</taxon>
        <taxon>Pseudomonadota</taxon>
        <taxon>Gammaproteobacteria</taxon>
        <taxon>Enterobacterales</taxon>
        <taxon>Yersiniaceae</taxon>
        <taxon>Serratia</taxon>
    </lineage>
</organism>
<accession>A0A240CAH3</accession>
<keyword evidence="2" id="KW-1185">Reference proteome</keyword>
<dbReference type="Proteomes" id="UP000215134">
    <property type="component" value="Chromosome 1"/>
</dbReference>
<protein>
    <submittedName>
        <fullName evidence="1">Uncharacterized protein</fullName>
    </submittedName>
</protein>
<proteinExistence type="predicted"/>
<dbReference type="KEGG" id="sfj:SAMEA4384070_4106"/>
<gene>
    <name evidence="1" type="ORF">SAMEA4384070_04106</name>
</gene>
<sequence length="29" mass="3467">MISRYFLLAPFLSVTIEVYHFYPSSQFLP</sequence>